<evidence type="ECO:0000313" key="1">
    <source>
        <dbReference type="EMBL" id="LAA33137.1"/>
    </source>
</evidence>
<sequence>MICCSVIENLYKVGFNRNYLEKHLIGFCSDGSSFMLGRKSGINTRIAKEFPNIIIWHCLNHCLQLVLDDSIREIKQINHFQIFIDKIYSIFHPSNKNLIELNKISKQLEIEIIKIGRVFGPRWTACSLRSTLAVWWAYPALHQFFCSNKKYSDMAARLENFLTDLALMIDLLTEISLLSNALQTRNRHYKG</sequence>
<dbReference type="PANTHER" id="PTHR46880">
    <property type="entry name" value="RAS-ASSOCIATING DOMAIN-CONTAINING PROTEIN"/>
    <property type="match status" value="1"/>
</dbReference>
<protein>
    <recommendedName>
        <fullName evidence="2">DUF4371 domain-containing protein</fullName>
    </recommendedName>
</protein>
<reference evidence="1" key="1">
    <citation type="submission" date="2017-07" db="EMBL/GenBank/DDBJ databases">
        <authorList>
            <person name="Mikheyev A."/>
            <person name="Grau M."/>
        </authorList>
    </citation>
    <scope>NUCLEOTIDE SEQUENCE</scope>
    <source>
        <tissue evidence="1">Venom_gland</tissue>
    </source>
</reference>
<dbReference type="GO" id="GO:0016925">
    <property type="term" value="P:protein sumoylation"/>
    <property type="evidence" value="ECO:0007669"/>
    <property type="project" value="TreeGrafter"/>
</dbReference>
<dbReference type="EMBL" id="IACI01103296">
    <property type="protein sequence ID" value="LAA33137.1"/>
    <property type="molecule type" value="Transcribed_RNA"/>
</dbReference>
<proteinExistence type="predicted"/>
<evidence type="ECO:0008006" key="2">
    <source>
        <dbReference type="Google" id="ProtNLM"/>
    </source>
</evidence>
<reference evidence="1" key="2">
    <citation type="submission" date="2017-12" db="EMBL/GenBank/DDBJ databases">
        <title>Coralsnake Venomics: Analyses of Venom Gland Transcriptomes and Proteomes of Six Brazilian Taxa.</title>
        <authorList>
            <person name="Aird S.D."/>
            <person name="Jorge da Silva N."/>
            <person name="Qiu L."/>
            <person name="Villar-Briones A."/>
            <person name="Aparecida-Saddi V."/>
            <person name="Campos-Telles M.P."/>
            <person name="Grau M."/>
            <person name="Mikheyev A.S."/>
        </authorList>
    </citation>
    <scope>NUCLEOTIDE SEQUENCE</scope>
    <source>
        <tissue evidence="1">Venom_gland</tissue>
    </source>
</reference>
<dbReference type="PANTHER" id="PTHR46880:SF8">
    <property type="entry name" value="E3 SUMO-PROTEIN LIGASE KIAA1586"/>
    <property type="match status" value="1"/>
</dbReference>
<organism evidence="1">
    <name type="scientific">Micrurus carvalhoi</name>
    <dbReference type="NCBI Taxonomy" id="3147026"/>
    <lineage>
        <taxon>Eukaryota</taxon>
        <taxon>Metazoa</taxon>
        <taxon>Chordata</taxon>
        <taxon>Craniata</taxon>
        <taxon>Vertebrata</taxon>
        <taxon>Euteleostomi</taxon>
        <taxon>Lepidosauria</taxon>
        <taxon>Squamata</taxon>
        <taxon>Bifurcata</taxon>
        <taxon>Unidentata</taxon>
        <taxon>Episquamata</taxon>
        <taxon>Toxicofera</taxon>
        <taxon>Serpentes</taxon>
        <taxon>Colubroidea</taxon>
        <taxon>Elapidae</taxon>
        <taxon>Elapinae</taxon>
        <taxon>Micrurus</taxon>
    </lineage>
</organism>
<dbReference type="GO" id="GO:0061665">
    <property type="term" value="F:SUMO ligase activity"/>
    <property type="evidence" value="ECO:0007669"/>
    <property type="project" value="TreeGrafter"/>
</dbReference>
<name>A0A2H6NIG4_9SAUR</name>
<dbReference type="AlphaFoldDB" id="A0A2H6NIG4"/>
<accession>A0A2H6NIG4</accession>